<reference evidence="3" key="2">
    <citation type="journal article" date="2013" name="PLoS Genet.">
        <title>Comparative genome structure, secondary metabolite, and effector coding capacity across Cochliobolus pathogens.</title>
        <authorList>
            <person name="Condon B.J."/>
            <person name="Leng Y."/>
            <person name="Wu D."/>
            <person name="Bushley K.E."/>
            <person name="Ohm R.A."/>
            <person name="Otillar R."/>
            <person name="Martin J."/>
            <person name="Schackwitz W."/>
            <person name="Grimwood J."/>
            <person name="MohdZainudin N."/>
            <person name="Xue C."/>
            <person name="Wang R."/>
            <person name="Manning V.A."/>
            <person name="Dhillon B."/>
            <person name="Tu Z.J."/>
            <person name="Steffenson B.J."/>
            <person name="Salamov A."/>
            <person name="Sun H."/>
            <person name="Lowry S."/>
            <person name="LaButti K."/>
            <person name="Han J."/>
            <person name="Copeland A."/>
            <person name="Lindquist E."/>
            <person name="Barry K."/>
            <person name="Schmutz J."/>
            <person name="Baker S.E."/>
            <person name="Ciuffetti L.M."/>
            <person name="Grigoriev I.V."/>
            <person name="Zhong S."/>
            <person name="Turgeon B.G."/>
        </authorList>
    </citation>
    <scope>NUCLEOTIDE SEQUENCE [LARGE SCALE GENOMIC DNA]</scope>
    <source>
        <strain evidence="3">ND90Pr / ATCC 201652</strain>
    </source>
</reference>
<dbReference type="RefSeq" id="XP_007694814.1">
    <property type="nucleotide sequence ID" value="XM_007696624.1"/>
</dbReference>
<dbReference type="EMBL" id="KB445637">
    <property type="protein sequence ID" value="EMD69509.1"/>
    <property type="molecule type" value="Genomic_DNA"/>
</dbReference>
<dbReference type="HOGENOM" id="CLU_1695324_0_0_1"/>
<dbReference type="Proteomes" id="UP000016934">
    <property type="component" value="Unassembled WGS sequence"/>
</dbReference>
<dbReference type="AlphaFoldDB" id="M2RSF0"/>
<dbReference type="GeneID" id="19134396"/>
<feature type="compositionally biased region" description="Basic and acidic residues" evidence="1">
    <location>
        <begin position="142"/>
        <end position="155"/>
    </location>
</feature>
<feature type="compositionally biased region" description="Gly residues" evidence="1">
    <location>
        <begin position="108"/>
        <end position="117"/>
    </location>
</feature>
<keyword evidence="3" id="KW-1185">Reference proteome</keyword>
<evidence type="ECO:0000313" key="3">
    <source>
        <dbReference type="Proteomes" id="UP000016934"/>
    </source>
</evidence>
<name>M2RSF0_COCSN</name>
<feature type="region of interest" description="Disordered" evidence="1">
    <location>
        <begin position="107"/>
        <end position="155"/>
    </location>
</feature>
<gene>
    <name evidence="2" type="ORF">COCSADRAFT_210776</name>
</gene>
<protein>
    <submittedName>
        <fullName evidence="2">Uncharacterized protein</fullName>
    </submittedName>
</protein>
<evidence type="ECO:0000313" key="2">
    <source>
        <dbReference type="EMBL" id="EMD69509.1"/>
    </source>
</evidence>
<evidence type="ECO:0000256" key="1">
    <source>
        <dbReference type="SAM" id="MobiDB-lite"/>
    </source>
</evidence>
<proteinExistence type="predicted"/>
<accession>M2RSF0</accession>
<sequence>MLRTTIPPETSVSRSTLDLNSWSLGYLHTRPPPRSTRDDAAEKISNTIRLHIHLFFSFRRDLFLDTYLDVCVGGEGEKGLHASSSYCVHIEAHSGVFSHRIREYLTDGDGGGAGQGRAGETPKSGDERYTARVSHGSYADDAYPKRGEEGGRRSR</sequence>
<dbReference type="KEGG" id="bsc:COCSADRAFT_210776"/>
<reference evidence="2 3" key="1">
    <citation type="journal article" date="2012" name="PLoS Pathog.">
        <title>Diverse lifestyles and strategies of plant pathogenesis encoded in the genomes of eighteen Dothideomycetes fungi.</title>
        <authorList>
            <person name="Ohm R.A."/>
            <person name="Feau N."/>
            <person name="Henrissat B."/>
            <person name="Schoch C.L."/>
            <person name="Horwitz B.A."/>
            <person name="Barry K.W."/>
            <person name="Condon B.J."/>
            <person name="Copeland A.C."/>
            <person name="Dhillon B."/>
            <person name="Glaser F."/>
            <person name="Hesse C.N."/>
            <person name="Kosti I."/>
            <person name="LaButti K."/>
            <person name="Lindquist E.A."/>
            <person name="Lucas S."/>
            <person name="Salamov A.A."/>
            <person name="Bradshaw R.E."/>
            <person name="Ciuffetti L."/>
            <person name="Hamelin R.C."/>
            <person name="Kema G.H.J."/>
            <person name="Lawrence C."/>
            <person name="Scott J.A."/>
            <person name="Spatafora J.W."/>
            <person name="Turgeon B.G."/>
            <person name="de Wit P.J.G.M."/>
            <person name="Zhong S."/>
            <person name="Goodwin S.B."/>
            <person name="Grigoriev I.V."/>
        </authorList>
    </citation>
    <scope>NUCLEOTIDE SEQUENCE [LARGE SCALE GENOMIC DNA]</scope>
    <source>
        <strain evidence="3">ND90Pr / ATCC 201652</strain>
    </source>
</reference>
<organism evidence="2 3">
    <name type="scientific">Cochliobolus sativus (strain ND90Pr / ATCC 201652)</name>
    <name type="common">Common root rot and spot blotch fungus</name>
    <name type="synonym">Bipolaris sorokiniana</name>
    <dbReference type="NCBI Taxonomy" id="665912"/>
    <lineage>
        <taxon>Eukaryota</taxon>
        <taxon>Fungi</taxon>
        <taxon>Dikarya</taxon>
        <taxon>Ascomycota</taxon>
        <taxon>Pezizomycotina</taxon>
        <taxon>Dothideomycetes</taxon>
        <taxon>Pleosporomycetidae</taxon>
        <taxon>Pleosporales</taxon>
        <taxon>Pleosporineae</taxon>
        <taxon>Pleosporaceae</taxon>
        <taxon>Bipolaris</taxon>
    </lineage>
</organism>